<dbReference type="InterPro" id="IPR016024">
    <property type="entry name" value="ARM-type_fold"/>
</dbReference>
<dbReference type="SMART" id="SM00225">
    <property type="entry name" value="BTB"/>
    <property type="match status" value="1"/>
</dbReference>
<evidence type="ECO:0000256" key="1">
    <source>
        <dbReference type="ARBA" id="ARBA00004906"/>
    </source>
</evidence>
<feature type="repeat" description="ARM" evidence="3">
    <location>
        <begin position="320"/>
        <end position="362"/>
    </location>
</feature>
<dbReference type="SMART" id="SM00185">
    <property type="entry name" value="ARM"/>
    <property type="match status" value="8"/>
</dbReference>
<organism evidence="5 6">
    <name type="scientific">Durio zibethinus</name>
    <name type="common">Durian</name>
    <dbReference type="NCBI Taxonomy" id="66656"/>
    <lineage>
        <taxon>Eukaryota</taxon>
        <taxon>Viridiplantae</taxon>
        <taxon>Streptophyta</taxon>
        <taxon>Embryophyta</taxon>
        <taxon>Tracheophyta</taxon>
        <taxon>Spermatophyta</taxon>
        <taxon>Magnoliopsida</taxon>
        <taxon>eudicotyledons</taxon>
        <taxon>Gunneridae</taxon>
        <taxon>Pentapetalae</taxon>
        <taxon>rosids</taxon>
        <taxon>malvids</taxon>
        <taxon>Malvales</taxon>
        <taxon>Malvaceae</taxon>
        <taxon>Helicteroideae</taxon>
        <taxon>Durio</taxon>
    </lineage>
</organism>
<dbReference type="RefSeq" id="XP_022759727.1">
    <property type="nucleotide sequence ID" value="XM_022903992.1"/>
</dbReference>
<protein>
    <submittedName>
        <fullName evidence="6">ARM REPEAT PROTEIN INTERACTING WITH ABF2-like</fullName>
    </submittedName>
</protein>
<sequence length="705" mass="77999">MDHRNKPQTRRSLKRKLEQEFEEDKADRCKVPVVATVQTHQDLLRDVRLHVDILNSTFSFSEADRAAAKRSTHFLSELAKNEDIVNLIVECGAVPILVKHLQRPPPLGDGEPVPLEHEVEKASAFTLGLLAVKPEHQQFIVDAGALPHLVNLLKRHKDGCKSGALNGLIRKAADAITSLAHENAGIKSLIRAEGGIQPLVELLDYHDIKVQRAAAGALRTLAFKNDENKNLIVECNALPTLVLMLCFEDVSVHYEAVGVIGNLVHSSPNIKKEVLLARALQPVIGLLSSSCLESQREAALLIGQFAAADSDCKVHIAQRGAVPPLIKMLQSSDVQLKEMSAFALGRLAQDTHNQAGIVQNGGIVPLLSLLGSKSGPLQHNSAFALYGLADNEDNVVDLIRTGGCQKLQEGEFIVQPTKDCVAKTLKRLEEKIHGRVLNHLLYLMRTAAKSVQRRVALALAHLCAPDDRKTIFIDNNGLELLLGLLESTSFKQQQDGSAALYKLATKGTSLSSVDAAPLSPSPQVYLGEQYVNNPTLSDVTFLVEGKRFYAHRICLLASSDAFRAMFDGGYRERDAKDVEIPNIRWDVFVLMMRFIYTGSVNVEMDFAQDLLRAADQYLLDGLKRLCEYAIAQDISVENVSLMYELAEAFNATTLREACLLFILEQFERLSTKPWCARLIQRIIPDIRNYFIRALAKPVQTDSRQL</sequence>
<dbReference type="OrthoDB" id="29145at2759"/>
<dbReference type="GO" id="GO:0016567">
    <property type="term" value="P:protein ubiquitination"/>
    <property type="evidence" value="ECO:0007669"/>
    <property type="project" value="UniProtKB-UniPathway"/>
</dbReference>
<dbReference type="AlphaFoldDB" id="A0A6P6A4L3"/>
<evidence type="ECO:0000256" key="3">
    <source>
        <dbReference type="PROSITE-ProRule" id="PRU00259"/>
    </source>
</evidence>
<dbReference type="InterPro" id="IPR011333">
    <property type="entry name" value="SKP1/BTB/POZ_sf"/>
</dbReference>
<dbReference type="InterPro" id="IPR044282">
    <property type="entry name" value="ABAP1/ARIA"/>
</dbReference>
<accession>A0A6P6A4L3</accession>
<reference evidence="6" key="1">
    <citation type="submission" date="2025-08" db="UniProtKB">
        <authorList>
            <consortium name="RefSeq"/>
        </authorList>
    </citation>
    <scope>IDENTIFICATION</scope>
    <source>
        <tissue evidence="6">Fruit stalk</tissue>
    </source>
</reference>
<proteinExistence type="predicted"/>
<dbReference type="GeneID" id="111306086"/>
<dbReference type="PANTHER" id="PTHR46710:SF11">
    <property type="entry name" value="ARMADILLO BTB ARABIDOPSIS PROTEIN 1"/>
    <property type="match status" value="1"/>
</dbReference>
<dbReference type="PROSITE" id="PS50176">
    <property type="entry name" value="ARM_REPEAT"/>
    <property type="match status" value="4"/>
</dbReference>
<dbReference type="InterPro" id="IPR000210">
    <property type="entry name" value="BTB/POZ_dom"/>
</dbReference>
<dbReference type="KEGG" id="dzi:111306086"/>
<dbReference type="Gene3D" id="3.30.710.10">
    <property type="entry name" value="Potassium Channel Kv1.1, Chain A"/>
    <property type="match status" value="1"/>
</dbReference>
<dbReference type="CDD" id="cd18352">
    <property type="entry name" value="BTB_POZ_ARIA_plant"/>
    <property type="match status" value="1"/>
</dbReference>
<dbReference type="SUPFAM" id="SSF48371">
    <property type="entry name" value="ARM repeat"/>
    <property type="match status" value="2"/>
</dbReference>
<dbReference type="UniPathway" id="UPA00143"/>
<dbReference type="PANTHER" id="PTHR46710">
    <property type="entry name" value="ARM REPEAT PROTEIN INTERACTING WITH ABF2"/>
    <property type="match status" value="1"/>
</dbReference>
<comment type="pathway">
    <text evidence="1">Protein modification; protein ubiquitination.</text>
</comment>
<dbReference type="PROSITE" id="PS50097">
    <property type="entry name" value="BTB"/>
    <property type="match status" value="1"/>
</dbReference>
<name>A0A6P6A4L3_DURZI</name>
<keyword evidence="2" id="KW-0677">Repeat</keyword>
<dbReference type="InterPro" id="IPR011989">
    <property type="entry name" value="ARM-like"/>
</dbReference>
<dbReference type="Pfam" id="PF00651">
    <property type="entry name" value="BTB"/>
    <property type="match status" value="1"/>
</dbReference>
<feature type="repeat" description="ARM" evidence="3">
    <location>
        <begin position="144"/>
        <end position="194"/>
    </location>
</feature>
<evidence type="ECO:0000313" key="6">
    <source>
        <dbReference type="RefSeq" id="XP_022759727.1"/>
    </source>
</evidence>
<evidence type="ECO:0000313" key="5">
    <source>
        <dbReference type="Proteomes" id="UP000515121"/>
    </source>
</evidence>
<feature type="repeat" description="ARM" evidence="3">
    <location>
        <begin position="361"/>
        <end position="403"/>
    </location>
</feature>
<feature type="domain" description="BTB" evidence="4">
    <location>
        <begin position="537"/>
        <end position="604"/>
    </location>
</feature>
<evidence type="ECO:0000256" key="2">
    <source>
        <dbReference type="ARBA" id="ARBA00022737"/>
    </source>
</evidence>
<dbReference type="Gene3D" id="1.25.10.10">
    <property type="entry name" value="Leucine-rich Repeat Variant"/>
    <property type="match status" value="4"/>
</dbReference>
<gene>
    <name evidence="6" type="primary">LOC111306086</name>
</gene>
<feature type="repeat" description="ARM" evidence="3">
    <location>
        <begin position="194"/>
        <end position="232"/>
    </location>
</feature>
<evidence type="ECO:0000259" key="4">
    <source>
        <dbReference type="PROSITE" id="PS50097"/>
    </source>
</evidence>
<dbReference type="InterPro" id="IPR000225">
    <property type="entry name" value="Armadillo"/>
</dbReference>
<keyword evidence="5" id="KW-1185">Reference proteome</keyword>
<dbReference type="Proteomes" id="UP000515121">
    <property type="component" value="Unplaced"/>
</dbReference>
<dbReference type="Pfam" id="PF00514">
    <property type="entry name" value="Arm"/>
    <property type="match status" value="4"/>
</dbReference>
<dbReference type="SUPFAM" id="SSF54695">
    <property type="entry name" value="POZ domain"/>
    <property type="match status" value="1"/>
</dbReference>